<keyword evidence="5" id="KW-0503">Monooxygenase</keyword>
<dbReference type="SUPFAM" id="SSF51905">
    <property type="entry name" value="FAD/NAD(P)-binding domain"/>
    <property type="match status" value="1"/>
</dbReference>
<name>A0AAU7QLM4_9GAMM</name>
<dbReference type="PRINTS" id="PR00420">
    <property type="entry name" value="RNGMNOXGNASE"/>
</dbReference>
<evidence type="ECO:0000259" key="4">
    <source>
        <dbReference type="Pfam" id="PF01494"/>
    </source>
</evidence>
<dbReference type="GO" id="GO:0071949">
    <property type="term" value="F:FAD binding"/>
    <property type="evidence" value="ECO:0007669"/>
    <property type="project" value="InterPro"/>
</dbReference>
<dbReference type="GO" id="GO:0016709">
    <property type="term" value="F:oxidoreductase activity, acting on paired donors, with incorporation or reduction of molecular oxygen, NAD(P)H as one donor, and incorporation of one atom of oxygen"/>
    <property type="evidence" value="ECO:0007669"/>
    <property type="project" value="UniProtKB-ARBA"/>
</dbReference>
<organism evidence="5">
    <name type="scientific">Rhodanobacter sp. IGA1.0</name>
    <dbReference type="NCBI Taxonomy" id="3158582"/>
    <lineage>
        <taxon>Bacteria</taxon>
        <taxon>Pseudomonadati</taxon>
        <taxon>Pseudomonadota</taxon>
        <taxon>Gammaproteobacteria</taxon>
        <taxon>Lysobacterales</taxon>
        <taxon>Rhodanobacteraceae</taxon>
        <taxon>Rhodanobacter</taxon>
    </lineage>
</organism>
<sequence length="519" mass="55923">MHKHHPDIHDVVIAGGGPVGLFLACELRLLNLSVLVLERSEDPHSPLKRLPFGMRGLSAATLEALYRRGLLDEVVAAQRANDAAGDMATSAHGKEQSRRPAGHFAGIQFYHEDIDSSKWPYRLPSPADTSMAVALETLETVLARRASAMGADIRRGFSVDAFHASDEEVAVHAGGETFRGRWLVGCDGGRSAVRKAGGFDFVGTDPECTGYSVDVEMADPEALPPGRHYTPTGMYTHARPGTIAMVAFDGGAFHRVQPITREHVQAVLRRVSGTQVTLTKLRLATTWTDRACQATAYRQGRVLLAGDAAHIHSPLGGQGLNLGLGDALNLGWKLASTIRGDAPADLLDSYPLERHPVGARVLDWSRAQVALMRPTPSTRALEAIIRDLIATRDGATYFAERVWGVSLRYDLGGSHPLVGRSVPDFERLDGTKVGSLLREGKGLMLDFDAGASLQALASRWRGRVIHVAGDVRDSLGLRAVLVRPDGFVAWASEAVPDDREIAQALSRWFGEPGDAGESA</sequence>
<evidence type="ECO:0000313" key="5">
    <source>
        <dbReference type="EMBL" id="XBS89618.1"/>
    </source>
</evidence>
<keyword evidence="2" id="KW-0285">Flavoprotein</keyword>
<proteinExistence type="predicted"/>
<dbReference type="Gene3D" id="3.50.50.60">
    <property type="entry name" value="FAD/NAD(P)-binding domain"/>
    <property type="match status" value="1"/>
</dbReference>
<dbReference type="PROSITE" id="PS51257">
    <property type="entry name" value="PROKAR_LIPOPROTEIN"/>
    <property type="match status" value="1"/>
</dbReference>
<keyword evidence="3" id="KW-0274">FAD</keyword>
<dbReference type="EMBL" id="CP157948">
    <property type="protein sequence ID" value="XBS89618.1"/>
    <property type="molecule type" value="Genomic_DNA"/>
</dbReference>
<dbReference type="AlphaFoldDB" id="A0AAU7QLM4"/>
<evidence type="ECO:0000256" key="1">
    <source>
        <dbReference type="ARBA" id="ARBA00001974"/>
    </source>
</evidence>
<gene>
    <name evidence="5" type="ORF">ABNK63_14635</name>
</gene>
<protein>
    <submittedName>
        <fullName evidence="5">FAD-dependent monooxygenase</fullName>
    </submittedName>
</protein>
<feature type="domain" description="FAD-binding" evidence="4">
    <location>
        <begin position="10"/>
        <end position="365"/>
    </location>
</feature>
<comment type="cofactor">
    <cofactor evidence="1">
        <name>FAD</name>
        <dbReference type="ChEBI" id="CHEBI:57692"/>
    </cofactor>
</comment>
<dbReference type="Gene3D" id="3.40.30.120">
    <property type="match status" value="1"/>
</dbReference>
<dbReference type="InterPro" id="IPR002938">
    <property type="entry name" value="FAD-bd"/>
</dbReference>
<reference evidence="5" key="1">
    <citation type="submission" date="2024-06" db="EMBL/GenBank/DDBJ databases">
        <authorList>
            <person name="Sun Y."/>
        </authorList>
    </citation>
    <scope>NUCLEOTIDE SEQUENCE</scope>
    <source>
        <strain evidence="5">IGA1.0</strain>
    </source>
</reference>
<dbReference type="Gene3D" id="3.30.70.2450">
    <property type="match status" value="1"/>
</dbReference>
<dbReference type="PANTHER" id="PTHR43004">
    <property type="entry name" value="TRK SYSTEM POTASSIUM UPTAKE PROTEIN"/>
    <property type="match status" value="1"/>
</dbReference>
<dbReference type="RefSeq" id="WP_350016036.1">
    <property type="nucleotide sequence ID" value="NZ_CP157948.1"/>
</dbReference>
<evidence type="ECO:0000256" key="2">
    <source>
        <dbReference type="ARBA" id="ARBA00022630"/>
    </source>
</evidence>
<dbReference type="InterPro" id="IPR050641">
    <property type="entry name" value="RIFMO-like"/>
</dbReference>
<accession>A0AAU7QLM4</accession>
<keyword evidence="5" id="KW-0560">Oxidoreductase</keyword>
<dbReference type="InterPro" id="IPR036188">
    <property type="entry name" value="FAD/NAD-bd_sf"/>
</dbReference>
<evidence type="ECO:0000256" key="3">
    <source>
        <dbReference type="ARBA" id="ARBA00022827"/>
    </source>
</evidence>
<dbReference type="Pfam" id="PF01494">
    <property type="entry name" value="FAD_binding_3"/>
    <property type="match status" value="1"/>
</dbReference>
<dbReference type="Pfam" id="PF21274">
    <property type="entry name" value="Rng_hyd_C"/>
    <property type="match status" value="1"/>
</dbReference>
<dbReference type="PANTHER" id="PTHR43004:SF19">
    <property type="entry name" value="BINDING MONOOXYGENASE, PUTATIVE (JCVI)-RELATED"/>
    <property type="match status" value="1"/>
</dbReference>